<keyword evidence="1" id="KW-1133">Transmembrane helix</keyword>
<keyword evidence="3" id="KW-1185">Reference proteome</keyword>
<reference evidence="2 3" key="1">
    <citation type="submission" date="2018-05" db="EMBL/GenBank/DDBJ databases">
        <title>Pararhodobacter marina sp. nov., isolated from deep-sea water of the Indian Ocean.</title>
        <authorList>
            <person name="Lai Q.Sr."/>
            <person name="Liu X."/>
            <person name="Shao Z."/>
        </authorList>
    </citation>
    <scope>NUCLEOTIDE SEQUENCE [LARGE SCALE GENOMIC DNA]</scope>
    <source>
        <strain evidence="2 3">CIC4N-9</strain>
    </source>
</reference>
<dbReference type="EMBL" id="QEYD01000016">
    <property type="protein sequence ID" value="PWE26806.1"/>
    <property type="molecule type" value="Genomic_DNA"/>
</dbReference>
<feature type="transmembrane region" description="Helical" evidence="1">
    <location>
        <begin position="23"/>
        <end position="39"/>
    </location>
</feature>
<evidence type="ECO:0000313" key="3">
    <source>
        <dbReference type="Proteomes" id="UP000244940"/>
    </source>
</evidence>
<keyword evidence="1" id="KW-0812">Transmembrane</keyword>
<gene>
    <name evidence="2" type="ORF">C4N9_20435</name>
</gene>
<dbReference type="Proteomes" id="UP000244940">
    <property type="component" value="Unassembled WGS sequence"/>
</dbReference>
<dbReference type="GeneID" id="94367266"/>
<dbReference type="RefSeq" id="WP_109535191.1">
    <property type="nucleotide sequence ID" value="NZ_QEYD01000016.1"/>
</dbReference>
<evidence type="ECO:0000256" key="1">
    <source>
        <dbReference type="SAM" id="Phobius"/>
    </source>
</evidence>
<dbReference type="AlphaFoldDB" id="A0A2U2C4I9"/>
<protein>
    <submittedName>
        <fullName evidence="2">Uncharacterized protein</fullName>
    </submittedName>
</protein>
<keyword evidence="1" id="KW-0472">Membrane</keyword>
<name>A0A2U2C4I9_9RHOB</name>
<accession>A0A2U2C4I9</accession>
<evidence type="ECO:0000313" key="2">
    <source>
        <dbReference type="EMBL" id="PWE26806.1"/>
    </source>
</evidence>
<sequence>MTILVALLARVVGASLARILAPALLIFAACAALWGAVAWHDRQVEALRAEIREEMAAEAEAAADAAELAAAWRVYTATRAAGDQLATARADAERGAEAMRAALARYIEDNPHASADCSVSPDLLRLLR</sequence>
<comment type="caution">
    <text evidence="2">The sequence shown here is derived from an EMBL/GenBank/DDBJ whole genome shotgun (WGS) entry which is preliminary data.</text>
</comment>
<organism evidence="2 3">
    <name type="scientific">Pararhodobacter marinus</name>
    <dbReference type="NCBI Taxonomy" id="2184063"/>
    <lineage>
        <taxon>Bacteria</taxon>
        <taxon>Pseudomonadati</taxon>
        <taxon>Pseudomonadota</taxon>
        <taxon>Alphaproteobacteria</taxon>
        <taxon>Rhodobacterales</taxon>
        <taxon>Paracoccaceae</taxon>
        <taxon>Pararhodobacter</taxon>
    </lineage>
</organism>
<proteinExistence type="predicted"/>